<feature type="compositionally biased region" description="Acidic residues" evidence="3">
    <location>
        <begin position="201"/>
        <end position="221"/>
    </location>
</feature>
<dbReference type="OrthoDB" id="660555at2759"/>
<dbReference type="AlphaFoldDB" id="A0A507FFF6"/>
<proteinExistence type="predicted"/>
<evidence type="ECO:0000256" key="2">
    <source>
        <dbReference type="ARBA" id="ARBA00022737"/>
    </source>
</evidence>
<feature type="compositionally biased region" description="Acidic residues" evidence="3">
    <location>
        <begin position="181"/>
        <end position="190"/>
    </location>
</feature>
<feature type="region of interest" description="Disordered" evidence="3">
    <location>
        <begin position="164"/>
        <end position="229"/>
    </location>
</feature>
<name>A0A507FFF6_9FUNG</name>
<dbReference type="PROSITE" id="PS51450">
    <property type="entry name" value="LRR"/>
    <property type="match status" value="1"/>
</dbReference>
<dbReference type="PANTHER" id="PTHR48051">
    <property type="match status" value="1"/>
</dbReference>
<feature type="compositionally biased region" description="Basic and acidic residues" evidence="3">
    <location>
        <begin position="320"/>
        <end position="329"/>
    </location>
</feature>
<organism evidence="4 5">
    <name type="scientific">Chytriomyces confervae</name>
    <dbReference type="NCBI Taxonomy" id="246404"/>
    <lineage>
        <taxon>Eukaryota</taxon>
        <taxon>Fungi</taxon>
        <taxon>Fungi incertae sedis</taxon>
        <taxon>Chytridiomycota</taxon>
        <taxon>Chytridiomycota incertae sedis</taxon>
        <taxon>Chytridiomycetes</taxon>
        <taxon>Chytridiales</taxon>
        <taxon>Chytriomycetaceae</taxon>
        <taxon>Chytriomyces</taxon>
    </lineage>
</organism>
<evidence type="ECO:0000256" key="3">
    <source>
        <dbReference type="SAM" id="MobiDB-lite"/>
    </source>
</evidence>
<dbReference type="Gene3D" id="3.80.10.10">
    <property type="entry name" value="Ribonuclease Inhibitor"/>
    <property type="match status" value="1"/>
</dbReference>
<dbReference type="Proteomes" id="UP000320333">
    <property type="component" value="Unassembled WGS sequence"/>
</dbReference>
<reference evidence="4 5" key="1">
    <citation type="journal article" date="2019" name="Sci. Rep.">
        <title>Comparative genomics of chytrid fungi reveal insights into the obligate biotrophic and pathogenic lifestyle of Synchytrium endobioticum.</title>
        <authorList>
            <person name="van de Vossenberg B.T.L.H."/>
            <person name="Warris S."/>
            <person name="Nguyen H.D.T."/>
            <person name="van Gent-Pelzer M.P.E."/>
            <person name="Joly D.L."/>
            <person name="van de Geest H.C."/>
            <person name="Bonants P.J.M."/>
            <person name="Smith D.S."/>
            <person name="Levesque C.A."/>
            <person name="van der Lee T.A.J."/>
        </authorList>
    </citation>
    <scope>NUCLEOTIDE SEQUENCE [LARGE SCALE GENOMIC DNA]</scope>
    <source>
        <strain evidence="4 5">CBS 675.73</strain>
    </source>
</reference>
<accession>A0A507FFF6</accession>
<dbReference type="GO" id="GO:0005737">
    <property type="term" value="C:cytoplasm"/>
    <property type="evidence" value="ECO:0007669"/>
    <property type="project" value="TreeGrafter"/>
</dbReference>
<dbReference type="PANTHER" id="PTHR48051:SF1">
    <property type="entry name" value="RAS SUPPRESSOR PROTEIN 1"/>
    <property type="match status" value="1"/>
</dbReference>
<feature type="region of interest" description="Disordered" evidence="3">
    <location>
        <begin position="320"/>
        <end position="339"/>
    </location>
</feature>
<keyword evidence="2" id="KW-0677">Repeat</keyword>
<gene>
    <name evidence="4" type="ORF">CcCBS67573_g03847</name>
</gene>
<evidence type="ECO:0000256" key="1">
    <source>
        <dbReference type="ARBA" id="ARBA00022614"/>
    </source>
</evidence>
<dbReference type="SUPFAM" id="SSF52058">
    <property type="entry name" value="L domain-like"/>
    <property type="match status" value="1"/>
</dbReference>
<dbReference type="InterPro" id="IPR001611">
    <property type="entry name" value="Leu-rich_rpt"/>
</dbReference>
<dbReference type="InterPro" id="IPR003591">
    <property type="entry name" value="Leu-rich_rpt_typical-subtyp"/>
</dbReference>
<dbReference type="Pfam" id="PF13855">
    <property type="entry name" value="LRR_8"/>
    <property type="match status" value="1"/>
</dbReference>
<dbReference type="STRING" id="246404.A0A507FFF6"/>
<evidence type="ECO:0000313" key="5">
    <source>
        <dbReference type="Proteomes" id="UP000320333"/>
    </source>
</evidence>
<keyword evidence="5" id="KW-1185">Reference proteome</keyword>
<dbReference type="SMART" id="SM00369">
    <property type="entry name" value="LRR_TYP"/>
    <property type="match status" value="2"/>
</dbReference>
<dbReference type="InterPro" id="IPR032675">
    <property type="entry name" value="LRR_dom_sf"/>
</dbReference>
<dbReference type="InterPro" id="IPR050216">
    <property type="entry name" value="LRR_domain-containing"/>
</dbReference>
<sequence length="339" mass="38291">MQRQTSNSPRTGKRGDRQTKAAIAIKGHVSAHQDALLAQQTKTVKQRLNEAKRSGFLDLQGLSLSLLPEDVWDMENLRAILIGNNNFTAVPANIPASFPNLQYLDLSRNQITSIPSNLTELSELLVLDFSENEALNGSVLPPSYGPVRHRIAVFVDDESVEYVGDEEETAAVERKAAEINGESDDSEFDEETYHNGNTSESQDEESMEENEYDEDEDEEEDNLHSPTLHKRHDLMEDVALKLRRFLKMVRYLQDGADLESQFQRLLAAKDPVFIKYLSKRFHVTSGSTDGGSSTDDENSIAKRKELKEVVELDRKEKEKWVKGSRDVGRKMKASSRGYD</sequence>
<comment type="caution">
    <text evidence="4">The sequence shown here is derived from an EMBL/GenBank/DDBJ whole genome shotgun (WGS) entry which is preliminary data.</text>
</comment>
<protein>
    <submittedName>
        <fullName evidence="4">Uncharacterized protein</fullName>
    </submittedName>
</protein>
<dbReference type="EMBL" id="QEAP01000104">
    <property type="protein sequence ID" value="TPX74872.1"/>
    <property type="molecule type" value="Genomic_DNA"/>
</dbReference>
<keyword evidence="1" id="KW-0433">Leucine-rich repeat</keyword>
<evidence type="ECO:0000313" key="4">
    <source>
        <dbReference type="EMBL" id="TPX74872.1"/>
    </source>
</evidence>